<evidence type="ECO:0000259" key="8">
    <source>
        <dbReference type="PROSITE" id="PS50102"/>
    </source>
</evidence>
<evidence type="ECO:0000313" key="9">
    <source>
        <dbReference type="Proteomes" id="UP000046395"/>
    </source>
</evidence>
<evidence type="ECO:0000256" key="7">
    <source>
        <dbReference type="PROSITE-ProRule" id="PRU00176"/>
    </source>
</evidence>
<dbReference type="InterPro" id="IPR003954">
    <property type="entry name" value="RRM_euk-type"/>
</dbReference>
<dbReference type="GO" id="GO:0071013">
    <property type="term" value="C:catalytic step 2 spliceosome"/>
    <property type="evidence" value="ECO:0007669"/>
    <property type="project" value="TreeGrafter"/>
</dbReference>
<dbReference type="FunFam" id="3.30.70.330:FF:000382">
    <property type="entry name" value="G-patch domain-containing protein"/>
    <property type="match status" value="1"/>
</dbReference>
<dbReference type="Pfam" id="PF00076">
    <property type="entry name" value="RRM_1"/>
    <property type="match status" value="2"/>
</dbReference>
<evidence type="ECO:0000256" key="5">
    <source>
        <dbReference type="ARBA" id="ARBA00023187"/>
    </source>
</evidence>
<dbReference type="PANTHER" id="PTHR47330:SF1">
    <property type="entry name" value="POLY(U)-BINDING-SPLICING FACTOR PUF60"/>
    <property type="match status" value="1"/>
</dbReference>
<accession>A0A5S6QKN1</accession>
<keyword evidence="5" id="KW-0508">mRNA splicing</keyword>
<dbReference type="WBParaSite" id="TMUE_2000007447.1">
    <property type="protein sequence ID" value="TMUE_2000007447.1"/>
    <property type="gene ID" value="WBGene00299891"/>
</dbReference>
<evidence type="ECO:0000256" key="4">
    <source>
        <dbReference type="ARBA" id="ARBA00022884"/>
    </source>
</evidence>
<reference evidence="10" key="1">
    <citation type="submission" date="2019-12" db="UniProtKB">
        <authorList>
            <consortium name="WormBaseParasite"/>
        </authorList>
    </citation>
    <scope>IDENTIFICATION</scope>
</reference>
<feature type="domain" description="RRM" evidence="8">
    <location>
        <begin position="131"/>
        <end position="209"/>
    </location>
</feature>
<feature type="domain" description="RRM" evidence="8">
    <location>
        <begin position="228"/>
        <end position="305"/>
    </location>
</feature>
<dbReference type="PROSITE" id="PS50102">
    <property type="entry name" value="RRM"/>
    <property type="match status" value="3"/>
</dbReference>
<keyword evidence="6" id="KW-0539">Nucleus</keyword>
<dbReference type="NCBIfam" id="TIGR01645">
    <property type="entry name" value="half-pint"/>
    <property type="match status" value="1"/>
</dbReference>
<dbReference type="AlphaFoldDB" id="A0A5S6QKN1"/>
<dbReference type="SMART" id="SM00360">
    <property type="entry name" value="RRM"/>
    <property type="match status" value="3"/>
</dbReference>
<keyword evidence="4 7" id="KW-0694">RNA-binding</keyword>
<feature type="domain" description="RRM" evidence="8">
    <location>
        <begin position="550"/>
        <end position="637"/>
    </location>
</feature>
<dbReference type="InterPro" id="IPR051974">
    <property type="entry name" value="PUF60_regulator"/>
</dbReference>
<evidence type="ECO:0000256" key="6">
    <source>
        <dbReference type="ARBA" id="ARBA00023242"/>
    </source>
</evidence>
<dbReference type="PANTHER" id="PTHR47330">
    <property type="entry name" value="POLY(U)-BINDING-SPLICING FACTOR PUF60-B-RELATED"/>
    <property type="match status" value="1"/>
</dbReference>
<keyword evidence="9" id="KW-1185">Reference proteome</keyword>
<dbReference type="Gene3D" id="3.30.70.330">
    <property type="match status" value="3"/>
</dbReference>
<dbReference type="InterPro" id="IPR000504">
    <property type="entry name" value="RRM_dom"/>
</dbReference>
<proteinExistence type="inferred from homology"/>
<dbReference type="GO" id="GO:0006376">
    <property type="term" value="P:mRNA splice site recognition"/>
    <property type="evidence" value="ECO:0007669"/>
    <property type="project" value="TreeGrafter"/>
</dbReference>
<dbReference type="InterPro" id="IPR006532">
    <property type="entry name" value="PUF60-like"/>
</dbReference>
<dbReference type="FunFam" id="3.30.70.330:FF:000136">
    <property type="entry name" value="poly(U)-binding-splicing factor PUF60 isoform X1"/>
    <property type="match status" value="1"/>
</dbReference>
<dbReference type="GO" id="GO:0000381">
    <property type="term" value="P:regulation of alternative mRNA splicing, via spliceosome"/>
    <property type="evidence" value="ECO:0007669"/>
    <property type="project" value="InterPro"/>
</dbReference>
<dbReference type="SUPFAM" id="SSF54928">
    <property type="entry name" value="RNA-binding domain, RBD"/>
    <property type="match status" value="2"/>
</dbReference>
<protein>
    <submittedName>
        <fullName evidence="10">RRM domain-containing protein</fullName>
    </submittedName>
</protein>
<dbReference type="SMART" id="SM00361">
    <property type="entry name" value="RRM_1"/>
    <property type="match status" value="2"/>
</dbReference>
<dbReference type="STRING" id="70415.A0A5S6QKN1"/>
<comment type="similarity">
    <text evidence="2">Belongs to the RRM half pint family.</text>
</comment>
<keyword evidence="3" id="KW-0507">mRNA processing</keyword>
<dbReference type="CDD" id="cd12370">
    <property type="entry name" value="RRM1_PUF60"/>
    <property type="match status" value="1"/>
</dbReference>
<dbReference type="GO" id="GO:0071011">
    <property type="term" value="C:precatalytic spliceosome"/>
    <property type="evidence" value="ECO:0007669"/>
    <property type="project" value="TreeGrafter"/>
</dbReference>
<dbReference type="GO" id="GO:0003723">
    <property type="term" value="F:RNA binding"/>
    <property type="evidence" value="ECO:0007669"/>
    <property type="project" value="UniProtKB-UniRule"/>
</dbReference>
<evidence type="ECO:0000256" key="1">
    <source>
        <dbReference type="ARBA" id="ARBA00004123"/>
    </source>
</evidence>
<name>A0A5S6QKN1_TRIMR</name>
<evidence type="ECO:0000313" key="10">
    <source>
        <dbReference type="WBParaSite" id="TMUE_2000007447.1"/>
    </source>
</evidence>
<dbReference type="InterPro" id="IPR034209">
    <property type="entry name" value="PUF60_RRM1"/>
</dbReference>
<comment type="subcellular location">
    <subcellularLocation>
        <location evidence="1">Nucleus</location>
    </subcellularLocation>
</comment>
<evidence type="ECO:0000256" key="3">
    <source>
        <dbReference type="ARBA" id="ARBA00022664"/>
    </source>
</evidence>
<dbReference type="Proteomes" id="UP000046395">
    <property type="component" value="Unassembled WGS sequence"/>
</dbReference>
<dbReference type="InterPro" id="IPR012677">
    <property type="entry name" value="Nucleotide-bd_a/b_plait_sf"/>
</dbReference>
<dbReference type="InterPro" id="IPR035979">
    <property type="entry name" value="RBD_domain_sf"/>
</dbReference>
<dbReference type="GO" id="GO:0000380">
    <property type="term" value="P:alternative mRNA splicing, via spliceosome"/>
    <property type="evidence" value="ECO:0007669"/>
    <property type="project" value="TreeGrafter"/>
</dbReference>
<sequence>MWTFQPNEASITFTPLGSKSPINESYGNSTLGSDGNAAASNDVGSYGSVEGIQYYDQVSGRVEIGPGARKEAILLGVGLPRLNSRQKDELSRAKKYAMEQSIKAVLMKQTVQHQQQQQKLAMYAQAMSLMARVYIGSISFELREDTVKAAFLPFGPIKSINMSWDSVTGHHKGFAFLEYEVPEAATLAQEQMNGVLIGGRNIKVGRPSNMPQAQPIIESIMEEAKLHHRVYVSSIHIDLTEQDIKSVFEAFGNIINVDLPKGLQGKHKGYAYIDFDNGQAAIDAVASMNLFDLGGQFLRVGRAITPPMAQQVIVPPTTTALPTASAVAAAAVTAKIQALETPVAAPSVSPAPVAPAIPVRTLSPAPTITVPPPGVAIPQLPLPSVVKPVVYAAAAVPLQNATQETQSLVDNAKGNFPHPNANLRPSPSNWETPVVQEPPMYAQAEMPSVELGLPSVQMPAPFPPVPPQPPPLPSVTVAAAPPTAETAAAAMTNSDSTQRLLQNSSPVEQRQKVVDLEAAQTLAAQEDLKIKGNEARNILMHKLMKRFESRVIVLRNMVSAADVDEYLHEEVTEECARFGEVERVVIYQEQVGEDADSTITVKVFVKYSTVQEAEKAKNAFDGRFFSGRQIKAELYDQTMFELNDLSG</sequence>
<organism evidence="9 10">
    <name type="scientific">Trichuris muris</name>
    <name type="common">Mouse whipworm</name>
    <dbReference type="NCBI Taxonomy" id="70415"/>
    <lineage>
        <taxon>Eukaryota</taxon>
        <taxon>Metazoa</taxon>
        <taxon>Ecdysozoa</taxon>
        <taxon>Nematoda</taxon>
        <taxon>Enoplea</taxon>
        <taxon>Dorylaimia</taxon>
        <taxon>Trichinellida</taxon>
        <taxon>Trichuridae</taxon>
        <taxon>Trichuris</taxon>
    </lineage>
</organism>
<evidence type="ECO:0000256" key="2">
    <source>
        <dbReference type="ARBA" id="ARBA00005987"/>
    </source>
</evidence>